<dbReference type="InterPro" id="IPR036390">
    <property type="entry name" value="WH_DNA-bd_sf"/>
</dbReference>
<organism evidence="1 2">
    <name type="scientific">Synechocystis sp. (strain ATCC 27184 / PCC 6803 / Kazusa)</name>
    <dbReference type="NCBI Taxonomy" id="1111708"/>
    <lineage>
        <taxon>Bacteria</taxon>
        <taxon>Bacillati</taxon>
        <taxon>Cyanobacteriota</taxon>
        <taxon>Cyanophyceae</taxon>
        <taxon>Synechococcales</taxon>
        <taxon>Merismopediaceae</taxon>
        <taxon>Synechocystis</taxon>
    </lineage>
</organism>
<accession>Q55789</accession>
<dbReference type="KEGG" id="syn:sll0088"/>
<reference evidence="1 2" key="1">
    <citation type="journal article" date="1995" name="DNA Res.">
        <title>Sequence analysis of the genome of the unicellular cyanobacterium Synechocystis sp. strain PCC6803. I. Sequence features in the 1 Mb region from map positions 64% to 92% of the genome.</title>
        <authorList>
            <person name="Kaneko T."/>
            <person name="Tanaka A."/>
            <person name="Sato S."/>
            <person name="Kotani H."/>
            <person name="Sazuka T."/>
            <person name="Miyajima N."/>
            <person name="Sugiura M."/>
            <person name="Tabata S."/>
        </authorList>
    </citation>
    <scope>NUCLEOTIDE SEQUENCE [LARGE SCALE GENOMIC DNA]</scope>
    <source>
        <strain evidence="2">ATCC 27184 / PCC 6803 / Kazusa</strain>
    </source>
</reference>
<dbReference type="InterPro" id="IPR014075">
    <property type="entry name" value="SUF_FeS_clus_asmb_SufR_cyano"/>
</dbReference>
<dbReference type="IntAct" id="Q55789">
    <property type="interactions" value="2"/>
</dbReference>
<protein>
    <submittedName>
        <fullName evidence="1">Sll0088 protein</fullName>
    </submittedName>
</protein>
<sequence>MGVVLSVYWTATHRFQNFLLLLLTMTLSSSHSTKEDILCYLLKEGQGSAIAMAEELGISPQAMRKHLKDLENDGLIEHQQERQSMGRPQFLYQLSKQGREQFPQRYGEFALSFIDSLVETVGEEQLGAVLKKQWQRKAEAYRQQIGQGPLSKRVHKLVELRRQEGYMAEIHPLSVEQAEKFILSEHHCAIADVAESYPTVCGHELEMFAAILPDCAIERTHWLNDGEHTCGYLIQSKTPN</sequence>
<dbReference type="Proteomes" id="UP000001425">
    <property type="component" value="Chromosome"/>
</dbReference>
<evidence type="ECO:0000313" key="2">
    <source>
        <dbReference type="Proteomes" id="UP000001425"/>
    </source>
</evidence>
<dbReference type="CDD" id="cd00090">
    <property type="entry name" value="HTH_ARSR"/>
    <property type="match status" value="1"/>
</dbReference>
<dbReference type="InParanoid" id="Q55789"/>
<gene>
    <name evidence="1" type="ordered locus">sll0088</name>
</gene>
<dbReference type="EnsemblBacteria" id="BAA10541">
    <property type="protein sequence ID" value="BAA10541"/>
    <property type="gene ID" value="BAA10541"/>
</dbReference>
<dbReference type="eggNOG" id="COG2345">
    <property type="taxonomic scope" value="Bacteria"/>
</dbReference>
<dbReference type="PaxDb" id="1148-1001704"/>
<dbReference type="EMBL" id="BA000022">
    <property type="protein sequence ID" value="BAA10541.1"/>
    <property type="molecule type" value="Genomic_DNA"/>
</dbReference>
<name>Q55789_SYNY3</name>
<evidence type="ECO:0000313" key="1">
    <source>
        <dbReference type="EMBL" id="BAA10541.1"/>
    </source>
</evidence>
<dbReference type="AlphaFoldDB" id="Q55789"/>
<dbReference type="Gene3D" id="1.10.10.10">
    <property type="entry name" value="Winged helix-like DNA-binding domain superfamily/Winged helix DNA-binding domain"/>
    <property type="match status" value="1"/>
</dbReference>
<keyword evidence="2" id="KW-1185">Reference proteome</keyword>
<dbReference type="PhylomeDB" id="Q55789"/>
<proteinExistence type="predicted"/>
<reference evidence="1 2" key="2">
    <citation type="journal article" date="1996" name="DNA Res.">
        <title>Sequence analysis of the genome of the unicellular cyanobacterium Synechocystis sp. strain PCC6803. II. Sequence determination of the entire genome and assignment of potential protein-coding regions.</title>
        <authorList>
            <person name="Kaneko T."/>
            <person name="Sato S."/>
            <person name="Kotani H."/>
            <person name="Tanaka A."/>
            <person name="Asamizu E."/>
            <person name="Nakamura Y."/>
            <person name="Miyajima N."/>
            <person name="Hirosawa M."/>
            <person name="Sugiura M."/>
            <person name="Sasamoto S."/>
            <person name="Kimura T."/>
            <person name="Hosouchi T."/>
            <person name="Matsuno A."/>
            <person name="Muraki A."/>
            <person name="Nakazaki N."/>
            <person name="Naruo K."/>
            <person name="Okumura S."/>
            <person name="Shimpo S."/>
            <person name="Takeuchi C."/>
            <person name="Wada T."/>
            <person name="Watanabe A."/>
            <person name="Yamada M."/>
            <person name="Yasuda M."/>
            <person name="Tabata S."/>
        </authorList>
    </citation>
    <scope>NUCLEOTIDE SEQUENCE [LARGE SCALE GENOMIC DNA]</scope>
    <source>
        <strain evidence="2">ATCC 27184 / PCC 6803 / Kazusa</strain>
    </source>
</reference>
<dbReference type="SUPFAM" id="SSF46785">
    <property type="entry name" value="Winged helix' DNA-binding domain"/>
    <property type="match status" value="1"/>
</dbReference>
<dbReference type="PIR" id="S76597">
    <property type="entry name" value="S76597"/>
</dbReference>
<dbReference type="InterPro" id="IPR036388">
    <property type="entry name" value="WH-like_DNA-bd_sf"/>
</dbReference>
<dbReference type="InterPro" id="IPR011991">
    <property type="entry name" value="ArsR-like_HTH"/>
</dbReference>
<dbReference type="PANTHER" id="PTHR38600:SF2">
    <property type="entry name" value="SLL0088 PROTEIN"/>
    <property type="match status" value="1"/>
</dbReference>
<dbReference type="PANTHER" id="PTHR38600">
    <property type="entry name" value="TRANSCRIPTIONAL REGULATORY PROTEIN"/>
    <property type="match status" value="1"/>
</dbReference>
<dbReference type="NCBIfam" id="TIGR02702">
    <property type="entry name" value="SufR_cyano"/>
    <property type="match status" value="1"/>
</dbReference>
<dbReference type="STRING" id="1148.gene:10500045"/>
<dbReference type="Pfam" id="PF13412">
    <property type="entry name" value="HTH_24"/>
    <property type="match status" value="1"/>
</dbReference>